<feature type="transmembrane region" description="Helical" evidence="7">
    <location>
        <begin position="98"/>
        <end position="120"/>
    </location>
</feature>
<protein>
    <recommendedName>
        <fullName evidence="10">AEC family transporter</fullName>
    </recommendedName>
</protein>
<evidence type="ECO:0000313" key="8">
    <source>
        <dbReference type="EMBL" id="RWU18843.1"/>
    </source>
</evidence>
<gene>
    <name evidence="8" type="ORF">DM813_21190</name>
</gene>
<evidence type="ECO:0000256" key="6">
    <source>
        <dbReference type="ARBA" id="ARBA00023136"/>
    </source>
</evidence>
<dbReference type="PANTHER" id="PTHR36838:SF3">
    <property type="entry name" value="TRANSPORTER AUXIN EFFLUX CARRIER EC FAMILY"/>
    <property type="match status" value="1"/>
</dbReference>
<feature type="transmembrane region" description="Helical" evidence="7">
    <location>
        <begin position="298"/>
        <end position="319"/>
    </location>
</feature>
<keyword evidence="3" id="KW-1003">Cell membrane</keyword>
<feature type="transmembrane region" description="Helical" evidence="7">
    <location>
        <begin position="198"/>
        <end position="225"/>
    </location>
</feature>
<feature type="transmembrane region" description="Helical" evidence="7">
    <location>
        <begin position="167"/>
        <end position="186"/>
    </location>
</feature>
<evidence type="ECO:0000256" key="3">
    <source>
        <dbReference type="ARBA" id="ARBA00022475"/>
    </source>
</evidence>
<keyword evidence="4 7" id="KW-0812">Transmembrane</keyword>
<reference evidence="8 9" key="1">
    <citation type="submission" date="2018-06" db="EMBL/GenBank/DDBJ databases">
        <title>Bacteria isolated from soil of Wuhan.</title>
        <authorList>
            <person name="Wei X."/>
            <person name="Chunhua H."/>
        </authorList>
    </citation>
    <scope>NUCLEOTIDE SEQUENCE [LARGE SCALE GENOMIC DNA]</scope>
    <source>
        <strain evidence="9">xwS2</strain>
    </source>
</reference>
<sequence length="323" mass="35017">MLAASLNATLPIFGLILLGFILSSSRILERGAEIAFSNYVFYVALPIEIFLTTLKSSHALGSGTSDYLQAYGAGIFMLWILIFILYKIALKKSTVEIGLNLVAVGQTNTAFLAAPIFILVLGDSKLVMPIIMFQSVVLTTISVLVMESSTFSKSESMISFLKKASTIIIKNPLIISALAGALASQFEPLHHADADYFIFKIMSLIANTAAPIALMALGISFCAGPAGASLKDDRNEIITGVLVKNLIHPAISFVVGRYFFELTDLMLFALVLISAMPSPKNTFIFAQAYDVPVQKYNLILLTTTATSFFTINVACYFLIPHLT</sequence>
<comment type="caution">
    <text evidence="8">The sequence shown here is derived from an EMBL/GenBank/DDBJ whole genome shotgun (WGS) entry which is preliminary data.</text>
</comment>
<feature type="transmembrane region" description="Helical" evidence="7">
    <location>
        <begin position="67"/>
        <end position="86"/>
    </location>
</feature>
<keyword evidence="6 7" id="KW-0472">Membrane</keyword>
<keyword evidence="2" id="KW-0813">Transport</keyword>
<evidence type="ECO:0000256" key="2">
    <source>
        <dbReference type="ARBA" id="ARBA00022448"/>
    </source>
</evidence>
<evidence type="ECO:0000256" key="7">
    <source>
        <dbReference type="SAM" id="Phobius"/>
    </source>
</evidence>
<evidence type="ECO:0000256" key="5">
    <source>
        <dbReference type="ARBA" id="ARBA00022989"/>
    </source>
</evidence>
<evidence type="ECO:0008006" key="10">
    <source>
        <dbReference type="Google" id="ProtNLM"/>
    </source>
</evidence>
<proteinExistence type="predicted"/>
<evidence type="ECO:0000256" key="1">
    <source>
        <dbReference type="ARBA" id="ARBA00004141"/>
    </source>
</evidence>
<dbReference type="AlphaFoldDB" id="A0A443ZIV3"/>
<feature type="transmembrane region" description="Helical" evidence="7">
    <location>
        <begin position="36"/>
        <end position="55"/>
    </location>
</feature>
<evidence type="ECO:0000313" key="9">
    <source>
        <dbReference type="Proteomes" id="UP000288983"/>
    </source>
</evidence>
<dbReference type="GO" id="GO:0016020">
    <property type="term" value="C:membrane"/>
    <property type="evidence" value="ECO:0007669"/>
    <property type="project" value="UniProtKB-SubCell"/>
</dbReference>
<feature type="transmembrane region" description="Helical" evidence="7">
    <location>
        <begin position="6"/>
        <end position="24"/>
    </location>
</feature>
<dbReference type="InterPro" id="IPR004776">
    <property type="entry name" value="Mem_transp_PIN-like"/>
</dbReference>
<dbReference type="RefSeq" id="WP_128325328.1">
    <property type="nucleotide sequence ID" value="NZ_QJRG01000048.1"/>
</dbReference>
<comment type="subcellular location">
    <subcellularLocation>
        <location evidence="1">Membrane</location>
        <topology evidence="1">Multi-pass membrane protein</topology>
    </subcellularLocation>
</comment>
<keyword evidence="5 7" id="KW-1133">Transmembrane helix</keyword>
<dbReference type="OrthoDB" id="9810457at2"/>
<dbReference type="EMBL" id="QJRG01000048">
    <property type="protein sequence ID" value="RWU18843.1"/>
    <property type="molecule type" value="Genomic_DNA"/>
</dbReference>
<name>A0A443ZIV3_9PSED</name>
<dbReference type="Pfam" id="PF03547">
    <property type="entry name" value="Mem_trans"/>
    <property type="match status" value="1"/>
</dbReference>
<accession>A0A443ZIV3</accession>
<dbReference type="PANTHER" id="PTHR36838">
    <property type="entry name" value="AUXIN EFFLUX CARRIER FAMILY PROTEIN"/>
    <property type="match status" value="1"/>
</dbReference>
<dbReference type="GO" id="GO:0055085">
    <property type="term" value="P:transmembrane transport"/>
    <property type="evidence" value="ECO:0007669"/>
    <property type="project" value="InterPro"/>
</dbReference>
<evidence type="ECO:0000256" key="4">
    <source>
        <dbReference type="ARBA" id="ARBA00022692"/>
    </source>
</evidence>
<organism evidence="8 9">
    <name type="scientific">Pseudomonas alkylphenolica</name>
    <dbReference type="NCBI Taxonomy" id="237609"/>
    <lineage>
        <taxon>Bacteria</taxon>
        <taxon>Pseudomonadati</taxon>
        <taxon>Pseudomonadota</taxon>
        <taxon>Gammaproteobacteria</taxon>
        <taxon>Pseudomonadales</taxon>
        <taxon>Pseudomonadaceae</taxon>
        <taxon>Pseudomonas</taxon>
    </lineage>
</organism>
<dbReference type="Proteomes" id="UP000288983">
    <property type="component" value="Unassembled WGS sequence"/>
</dbReference>
<feature type="transmembrane region" description="Helical" evidence="7">
    <location>
        <begin position="126"/>
        <end position="146"/>
    </location>
</feature>